<dbReference type="GO" id="GO:0005829">
    <property type="term" value="C:cytosol"/>
    <property type="evidence" value="ECO:0007669"/>
    <property type="project" value="TreeGrafter"/>
</dbReference>
<dbReference type="GO" id="GO:0009073">
    <property type="term" value="P:aromatic amino acid family biosynthetic process"/>
    <property type="evidence" value="ECO:0007669"/>
    <property type="project" value="UniProtKB-KW"/>
</dbReference>
<dbReference type="PANTHER" id="PTHR21087:SF16">
    <property type="entry name" value="SHIKIMATE KINASE 1, CHLOROPLASTIC"/>
    <property type="match status" value="1"/>
</dbReference>
<feature type="non-terminal residue" evidence="3">
    <location>
        <position position="81"/>
    </location>
</feature>
<dbReference type="InterPro" id="IPR027417">
    <property type="entry name" value="P-loop_NTPase"/>
</dbReference>
<evidence type="ECO:0008006" key="4">
    <source>
        <dbReference type="Google" id="ProtNLM"/>
    </source>
</evidence>
<keyword evidence="1" id="KW-0028">Amino-acid biosynthesis</keyword>
<dbReference type="GO" id="GO:0004765">
    <property type="term" value="F:shikimate kinase activity"/>
    <property type="evidence" value="ECO:0007669"/>
    <property type="project" value="TreeGrafter"/>
</dbReference>
<accession>A0A382P7K5</accession>
<proteinExistence type="predicted"/>
<sequence>MNNNVYITGFSGSGKSTSGRELALLLERDFVDMDSEIEKLHKQTIPDIFEEHGEVVFRGLETGLLTQISRKNGQIVSTGGG</sequence>
<dbReference type="PANTHER" id="PTHR21087">
    <property type="entry name" value="SHIKIMATE KINASE"/>
    <property type="match status" value="1"/>
</dbReference>
<organism evidence="3">
    <name type="scientific">marine metagenome</name>
    <dbReference type="NCBI Taxonomy" id="408172"/>
    <lineage>
        <taxon>unclassified sequences</taxon>
        <taxon>metagenomes</taxon>
        <taxon>ecological metagenomes</taxon>
    </lineage>
</organism>
<dbReference type="EMBL" id="UINC01105366">
    <property type="protein sequence ID" value="SVC69246.1"/>
    <property type="molecule type" value="Genomic_DNA"/>
</dbReference>
<dbReference type="Gene3D" id="3.40.50.300">
    <property type="entry name" value="P-loop containing nucleotide triphosphate hydrolases"/>
    <property type="match status" value="1"/>
</dbReference>
<dbReference type="AlphaFoldDB" id="A0A382P7K5"/>
<evidence type="ECO:0000313" key="3">
    <source>
        <dbReference type="EMBL" id="SVC69246.1"/>
    </source>
</evidence>
<name>A0A382P7K5_9ZZZZ</name>
<dbReference type="PRINTS" id="PR01100">
    <property type="entry name" value="SHIKIMTKNASE"/>
</dbReference>
<dbReference type="InterPro" id="IPR031322">
    <property type="entry name" value="Shikimate/glucono_kinase"/>
</dbReference>
<dbReference type="GO" id="GO:0008652">
    <property type="term" value="P:amino acid biosynthetic process"/>
    <property type="evidence" value="ECO:0007669"/>
    <property type="project" value="UniProtKB-KW"/>
</dbReference>
<keyword evidence="2" id="KW-0057">Aromatic amino acid biosynthesis</keyword>
<evidence type="ECO:0000256" key="2">
    <source>
        <dbReference type="ARBA" id="ARBA00023141"/>
    </source>
</evidence>
<dbReference type="SUPFAM" id="SSF52540">
    <property type="entry name" value="P-loop containing nucleoside triphosphate hydrolases"/>
    <property type="match status" value="1"/>
</dbReference>
<reference evidence="3" key="1">
    <citation type="submission" date="2018-05" db="EMBL/GenBank/DDBJ databases">
        <authorList>
            <person name="Lanie J.A."/>
            <person name="Ng W.-L."/>
            <person name="Kazmierczak K.M."/>
            <person name="Andrzejewski T.M."/>
            <person name="Davidsen T.M."/>
            <person name="Wayne K.J."/>
            <person name="Tettelin H."/>
            <person name="Glass J.I."/>
            <person name="Rusch D."/>
            <person name="Podicherti R."/>
            <person name="Tsui H.-C.T."/>
            <person name="Winkler M.E."/>
        </authorList>
    </citation>
    <scope>NUCLEOTIDE SEQUENCE</scope>
</reference>
<dbReference type="Pfam" id="PF01202">
    <property type="entry name" value="SKI"/>
    <property type="match status" value="1"/>
</dbReference>
<protein>
    <recommendedName>
        <fullName evidence="4">Shikimate kinase</fullName>
    </recommendedName>
</protein>
<gene>
    <name evidence="3" type="ORF">METZ01_LOCUS322100</name>
</gene>
<evidence type="ECO:0000256" key="1">
    <source>
        <dbReference type="ARBA" id="ARBA00022605"/>
    </source>
</evidence>